<dbReference type="EnsemblPlants" id="KEH18978">
    <property type="protein sequence ID" value="KEH18978"/>
    <property type="gene ID" value="MTR_8g032770"/>
</dbReference>
<evidence type="ECO:0000313" key="5">
    <source>
        <dbReference type="Proteomes" id="UP000002051"/>
    </source>
</evidence>
<dbReference type="HOGENOM" id="CLU_048506_0_0_1"/>
<dbReference type="PANTHER" id="PTHR33623">
    <property type="entry name" value="OS04G0572500 PROTEIN"/>
    <property type="match status" value="1"/>
</dbReference>
<evidence type="ECO:0000256" key="1">
    <source>
        <dbReference type="SAM" id="MobiDB-lite"/>
    </source>
</evidence>
<feature type="region of interest" description="Disordered" evidence="1">
    <location>
        <begin position="1"/>
        <end position="41"/>
    </location>
</feature>
<organism evidence="2 5">
    <name type="scientific">Medicago truncatula</name>
    <name type="common">Barrel medic</name>
    <name type="synonym">Medicago tribuloides</name>
    <dbReference type="NCBI Taxonomy" id="3880"/>
    <lineage>
        <taxon>Eukaryota</taxon>
        <taxon>Viridiplantae</taxon>
        <taxon>Streptophyta</taxon>
        <taxon>Embryophyta</taxon>
        <taxon>Tracheophyta</taxon>
        <taxon>Spermatophyta</taxon>
        <taxon>Magnoliopsida</taxon>
        <taxon>eudicotyledons</taxon>
        <taxon>Gunneridae</taxon>
        <taxon>Pentapetalae</taxon>
        <taxon>rosids</taxon>
        <taxon>fabids</taxon>
        <taxon>Fabales</taxon>
        <taxon>Fabaceae</taxon>
        <taxon>Papilionoideae</taxon>
        <taxon>50 kb inversion clade</taxon>
        <taxon>NPAAA clade</taxon>
        <taxon>Hologalegina</taxon>
        <taxon>IRL clade</taxon>
        <taxon>Trifolieae</taxon>
        <taxon>Medicago</taxon>
    </lineage>
</organism>
<evidence type="ECO:0000313" key="3">
    <source>
        <dbReference type="EMBL" id="RHN40071.1"/>
    </source>
</evidence>
<reference evidence="6" key="4">
    <citation type="journal article" date="2018" name="Nat. Plants">
        <title>Whole-genome landscape of Medicago truncatula symbiotic genes.</title>
        <authorList>
            <person name="Pecrix Y."/>
            <person name="Staton S.E."/>
            <person name="Sallet E."/>
            <person name="Lelandais-Briere C."/>
            <person name="Moreau S."/>
            <person name="Carrere S."/>
            <person name="Blein T."/>
            <person name="Jardinaud M.F."/>
            <person name="Latrasse D."/>
            <person name="Zouine M."/>
            <person name="Zahm M."/>
            <person name="Kreplak J."/>
            <person name="Mayjonade B."/>
            <person name="Satge C."/>
            <person name="Perez M."/>
            <person name="Cauet S."/>
            <person name="Marande W."/>
            <person name="Chantry-Darmon C."/>
            <person name="Lopez-Roques C."/>
            <person name="Bouchez O."/>
            <person name="Berard A."/>
            <person name="Debelle F."/>
            <person name="Munos S."/>
            <person name="Bendahmane A."/>
            <person name="Berges H."/>
            <person name="Niebel A."/>
            <person name="Buitink J."/>
            <person name="Frugier F."/>
            <person name="Benhamed M."/>
            <person name="Crespi M."/>
            <person name="Gouzy J."/>
            <person name="Gamas P."/>
        </authorList>
    </citation>
    <scope>NUCLEOTIDE SEQUENCE [LARGE SCALE GENOMIC DNA]</scope>
    <source>
        <strain evidence="6">cv. Jemalong A17</strain>
    </source>
</reference>
<evidence type="ECO:0000313" key="4">
    <source>
        <dbReference type="EnsemblPlants" id="KEH18978"/>
    </source>
</evidence>
<dbReference type="EMBL" id="CM001224">
    <property type="protein sequence ID" value="KEH18978.1"/>
    <property type="molecule type" value="Genomic_DNA"/>
</dbReference>
<reference evidence="4" key="3">
    <citation type="submission" date="2015-04" db="UniProtKB">
        <authorList>
            <consortium name="EnsemblPlants"/>
        </authorList>
    </citation>
    <scope>IDENTIFICATION</scope>
    <source>
        <strain evidence="4">cv. Jemalong A17</strain>
    </source>
</reference>
<keyword evidence="5" id="KW-1185">Reference proteome</keyword>
<accession>A0A072TQ72</accession>
<reference evidence="2 5" key="1">
    <citation type="journal article" date="2011" name="Nature">
        <title>The Medicago genome provides insight into the evolution of rhizobial symbioses.</title>
        <authorList>
            <person name="Young N.D."/>
            <person name="Debelle F."/>
            <person name="Oldroyd G.E."/>
            <person name="Geurts R."/>
            <person name="Cannon S.B."/>
            <person name="Udvardi M.K."/>
            <person name="Benedito V.A."/>
            <person name="Mayer K.F."/>
            <person name="Gouzy J."/>
            <person name="Schoof H."/>
            <person name="Van de Peer Y."/>
            <person name="Proost S."/>
            <person name="Cook D.R."/>
            <person name="Meyers B.C."/>
            <person name="Spannagl M."/>
            <person name="Cheung F."/>
            <person name="De Mita S."/>
            <person name="Krishnakumar V."/>
            <person name="Gundlach H."/>
            <person name="Zhou S."/>
            <person name="Mudge J."/>
            <person name="Bharti A.K."/>
            <person name="Murray J.D."/>
            <person name="Naoumkina M.A."/>
            <person name="Rosen B."/>
            <person name="Silverstein K.A."/>
            <person name="Tang H."/>
            <person name="Rombauts S."/>
            <person name="Zhao P.X."/>
            <person name="Zhou P."/>
            <person name="Barbe V."/>
            <person name="Bardou P."/>
            <person name="Bechner M."/>
            <person name="Bellec A."/>
            <person name="Berger A."/>
            <person name="Berges H."/>
            <person name="Bidwell S."/>
            <person name="Bisseling T."/>
            <person name="Choisne N."/>
            <person name="Couloux A."/>
            <person name="Denny R."/>
            <person name="Deshpande S."/>
            <person name="Dai X."/>
            <person name="Doyle J.J."/>
            <person name="Dudez A.M."/>
            <person name="Farmer A.D."/>
            <person name="Fouteau S."/>
            <person name="Franken C."/>
            <person name="Gibelin C."/>
            <person name="Gish J."/>
            <person name="Goldstein S."/>
            <person name="Gonzalez A.J."/>
            <person name="Green P.J."/>
            <person name="Hallab A."/>
            <person name="Hartog M."/>
            <person name="Hua A."/>
            <person name="Humphray S.J."/>
            <person name="Jeong D.H."/>
            <person name="Jing Y."/>
            <person name="Jocker A."/>
            <person name="Kenton S.M."/>
            <person name="Kim D.J."/>
            <person name="Klee K."/>
            <person name="Lai H."/>
            <person name="Lang C."/>
            <person name="Lin S."/>
            <person name="Macmil S.L."/>
            <person name="Magdelenat G."/>
            <person name="Matthews L."/>
            <person name="McCorrison J."/>
            <person name="Monaghan E.L."/>
            <person name="Mun J.H."/>
            <person name="Najar F.Z."/>
            <person name="Nicholson C."/>
            <person name="Noirot C."/>
            <person name="O'Bleness M."/>
            <person name="Paule C.R."/>
            <person name="Poulain J."/>
            <person name="Prion F."/>
            <person name="Qin B."/>
            <person name="Qu C."/>
            <person name="Retzel E.F."/>
            <person name="Riddle C."/>
            <person name="Sallet E."/>
            <person name="Samain S."/>
            <person name="Samson N."/>
            <person name="Sanders I."/>
            <person name="Saurat O."/>
            <person name="Scarpelli C."/>
            <person name="Schiex T."/>
            <person name="Segurens B."/>
            <person name="Severin A.J."/>
            <person name="Sherrier D.J."/>
            <person name="Shi R."/>
            <person name="Sims S."/>
            <person name="Singer S.R."/>
            <person name="Sinharoy S."/>
            <person name="Sterck L."/>
            <person name="Viollet A."/>
            <person name="Wang B.B."/>
            <person name="Wang K."/>
            <person name="Wang M."/>
            <person name="Wang X."/>
            <person name="Warfsmann J."/>
            <person name="Weissenbach J."/>
            <person name="White D.D."/>
            <person name="White J.D."/>
            <person name="Wiley G.B."/>
            <person name="Wincker P."/>
            <person name="Xing Y."/>
            <person name="Yang L."/>
            <person name="Yao Z."/>
            <person name="Ying F."/>
            <person name="Zhai J."/>
            <person name="Zhou L."/>
            <person name="Zuber A."/>
            <person name="Denarie J."/>
            <person name="Dixon R.A."/>
            <person name="May G.D."/>
            <person name="Schwartz D.C."/>
            <person name="Rogers J."/>
            <person name="Quetier F."/>
            <person name="Town C.D."/>
            <person name="Roe B.A."/>
        </authorList>
    </citation>
    <scope>NUCLEOTIDE SEQUENCE [LARGE SCALE GENOMIC DNA]</scope>
    <source>
        <strain evidence="2">A17</strain>
        <strain evidence="4 5">cv. Jemalong A17</strain>
    </source>
</reference>
<reference evidence="3" key="5">
    <citation type="journal article" date="2018" name="Nat. Plants">
        <title>Whole-genome landscape of Medicago truncatula symbiotic genes.</title>
        <authorList>
            <person name="Pecrix Y."/>
            <person name="Gamas P."/>
            <person name="Carrere S."/>
        </authorList>
    </citation>
    <scope>NUCLEOTIDE SEQUENCE</scope>
    <source>
        <tissue evidence="3">Leaves</tissue>
    </source>
</reference>
<feature type="compositionally biased region" description="Low complexity" evidence="1">
    <location>
        <begin position="23"/>
        <end position="40"/>
    </location>
</feature>
<dbReference type="EMBL" id="PSQE01000008">
    <property type="protein sequence ID" value="RHN40071.1"/>
    <property type="molecule type" value="Genomic_DNA"/>
</dbReference>
<protein>
    <submittedName>
        <fullName evidence="2">DUF4378 domain protein</fullName>
    </submittedName>
</protein>
<dbReference type="Proteomes" id="UP000002051">
    <property type="component" value="Chromosome 8"/>
</dbReference>
<sequence>MEVQQRRFNTMERRPRMLKDFLSENPNSDSNSCSSSGFKSLPRTSKPFTNSIQIHHTHSSSKFQALIKTIKNNVTFFKITKPPSTILSLPRTLSRKLSSKRRKTSQRCKGEREIEIETSTVKIKDIIRWKSFRDIQQPSTIPSPPLSPFDYRRYVTESSTVTTATTCCGSSSDGDSSWSDGDFFSELWDAENDDVEESGKKLFSSFFVGKDLVASFVGDKDDLTCQDEQHSPVSVLRVAENEFSIFDQSLANIERRKQKKFRQTSDKFESHAKFDLVTLDECLSLDENSYYGEEYKDDDKEEKDQKTEEQDWIEERAKQLLHIVKATSSSVQNCDDNLDIVLLEFFKEELSGNRNQKRNNEGLELEIMKIAEDWINESFEKAYDIVHVNKDAYIKEMDRRGGWSRFDEEQDELVMEIEAAILQSLIDDILDMDG</sequence>
<gene>
    <name evidence="4" type="primary">25500962</name>
    <name evidence="2" type="ordered locus">MTR_8g032770</name>
    <name evidence="3" type="ORF">MtrunA17_Chr8g0350771</name>
</gene>
<dbReference type="Gramene" id="rna46167">
    <property type="protein sequence ID" value="RHN40071.1"/>
    <property type="gene ID" value="gene46167"/>
</dbReference>
<dbReference type="Proteomes" id="UP000265566">
    <property type="component" value="Chromosome 8"/>
</dbReference>
<dbReference type="KEGG" id="mtr:25500962"/>
<dbReference type="OrthoDB" id="1669163at2759"/>
<dbReference type="PANTHER" id="PTHR33623:SF17">
    <property type="entry name" value="DUF4378 DOMAIN-CONTAINING PROTEIN"/>
    <property type="match status" value="1"/>
</dbReference>
<reference evidence="2 5" key="2">
    <citation type="journal article" date="2014" name="BMC Genomics">
        <title>An improved genome release (version Mt4.0) for the model legume Medicago truncatula.</title>
        <authorList>
            <person name="Tang H."/>
            <person name="Krishnakumar V."/>
            <person name="Bidwell S."/>
            <person name="Rosen B."/>
            <person name="Chan A."/>
            <person name="Zhou S."/>
            <person name="Gentzbittel L."/>
            <person name="Childs K.L."/>
            <person name="Yandell M."/>
            <person name="Gundlach H."/>
            <person name="Mayer K.F."/>
            <person name="Schwartz D.C."/>
            <person name="Town C.D."/>
        </authorList>
    </citation>
    <scope>GENOME REANNOTATION</scope>
    <source>
        <strain evidence="2">A17</strain>
        <strain evidence="4 5">cv. Jemalong A17</strain>
    </source>
</reference>
<name>A0A072TQ72_MEDTR</name>
<evidence type="ECO:0000313" key="6">
    <source>
        <dbReference type="Proteomes" id="UP000265566"/>
    </source>
</evidence>
<evidence type="ECO:0000313" key="2">
    <source>
        <dbReference type="EMBL" id="KEH18978.1"/>
    </source>
</evidence>
<feature type="compositionally biased region" description="Basic and acidic residues" evidence="1">
    <location>
        <begin position="9"/>
        <end position="22"/>
    </location>
</feature>
<dbReference type="AlphaFoldDB" id="A0A072TQ72"/>
<proteinExistence type="predicted"/>